<organism evidence="1 2">
    <name type="scientific">Kineococcus gynurae</name>
    <dbReference type="NCBI Taxonomy" id="452979"/>
    <lineage>
        <taxon>Bacteria</taxon>
        <taxon>Bacillati</taxon>
        <taxon>Actinomycetota</taxon>
        <taxon>Actinomycetes</taxon>
        <taxon>Kineosporiales</taxon>
        <taxon>Kineosporiaceae</taxon>
        <taxon>Kineococcus</taxon>
    </lineage>
</organism>
<dbReference type="Gene3D" id="1.10.10.10">
    <property type="entry name" value="Winged helix-like DNA-binding domain superfamily/Winged helix DNA-binding domain"/>
    <property type="match status" value="1"/>
</dbReference>
<comment type="caution">
    <text evidence="1">The sequence shown here is derived from an EMBL/GenBank/DDBJ whole genome shotgun (WGS) entry which is preliminary data.</text>
</comment>
<gene>
    <name evidence="1" type="ORF">ACFFVI_14615</name>
</gene>
<keyword evidence="2" id="KW-1185">Reference proteome</keyword>
<accession>A0ABV5LVT5</accession>
<dbReference type="SUPFAM" id="SSF46785">
    <property type="entry name" value="Winged helix' DNA-binding domain"/>
    <property type="match status" value="1"/>
</dbReference>
<dbReference type="EMBL" id="JBHMDM010000007">
    <property type="protein sequence ID" value="MFB9378201.1"/>
    <property type="molecule type" value="Genomic_DNA"/>
</dbReference>
<sequence length="129" mass="14065">MSRSSSPLPTKDCAVCGRVITWRKKWERDWDLVRYCSDACRRRAKGAGAAVDADLDRALADLLDARGTNKTVCPSEVARAVGGDDWRDLMEPARAAARRLVASGRAEITQGGKVVDPSTAKGPIRVRRV</sequence>
<evidence type="ECO:0000313" key="1">
    <source>
        <dbReference type="EMBL" id="MFB9378201.1"/>
    </source>
</evidence>
<dbReference type="PANTHER" id="PTHR37463">
    <property type="entry name" value="GSL3115 PROTEIN"/>
    <property type="match status" value="1"/>
</dbReference>
<evidence type="ECO:0000313" key="2">
    <source>
        <dbReference type="Proteomes" id="UP001589748"/>
    </source>
</evidence>
<dbReference type="Proteomes" id="UP001589748">
    <property type="component" value="Unassembled WGS sequence"/>
</dbReference>
<protein>
    <submittedName>
        <fullName evidence="1">DUF3253 domain-containing protein</fullName>
    </submittedName>
</protein>
<dbReference type="Pfam" id="PF11625">
    <property type="entry name" value="DUF3253"/>
    <property type="match status" value="1"/>
</dbReference>
<dbReference type="Pfam" id="PF10013">
    <property type="entry name" value="DUF2256"/>
    <property type="match status" value="1"/>
</dbReference>
<name>A0ABV5LVT5_9ACTN</name>
<dbReference type="RefSeq" id="WP_380137280.1">
    <property type="nucleotide sequence ID" value="NZ_JBHLUI010000008.1"/>
</dbReference>
<dbReference type="InterPro" id="IPR021660">
    <property type="entry name" value="DUF3253"/>
</dbReference>
<proteinExistence type="predicted"/>
<dbReference type="InterPro" id="IPR017136">
    <property type="entry name" value="UCP037205"/>
</dbReference>
<dbReference type="InterPro" id="IPR036390">
    <property type="entry name" value="WH_DNA-bd_sf"/>
</dbReference>
<reference evidence="1 2" key="1">
    <citation type="submission" date="2024-09" db="EMBL/GenBank/DDBJ databases">
        <authorList>
            <person name="Sun Q."/>
            <person name="Mori K."/>
        </authorList>
    </citation>
    <scope>NUCLEOTIDE SEQUENCE [LARGE SCALE GENOMIC DNA]</scope>
    <source>
        <strain evidence="1 2">TISTR 1856</strain>
    </source>
</reference>
<dbReference type="PANTHER" id="PTHR37463:SF1">
    <property type="entry name" value="DUF2256 DOMAIN-CONTAINING PROTEIN"/>
    <property type="match status" value="1"/>
</dbReference>
<dbReference type="InterPro" id="IPR036388">
    <property type="entry name" value="WH-like_DNA-bd_sf"/>
</dbReference>